<evidence type="ECO:0000256" key="1">
    <source>
        <dbReference type="SAM" id="Phobius"/>
    </source>
</evidence>
<evidence type="ECO:0000313" key="2">
    <source>
        <dbReference type="EMBL" id="MBC3907724.1"/>
    </source>
</evidence>
<keyword evidence="1" id="KW-0812">Transmembrane</keyword>
<dbReference type="EMBL" id="JACOFX010000003">
    <property type="protein sequence ID" value="MBC3907724.1"/>
    <property type="molecule type" value="Genomic_DNA"/>
</dbReference>
<accession>A0ABR6Z7Y9</accession>
<name>A0ABR6Z7Y9_9BURK</name>
<keyword evidence="3" id="KW-1185">Reference proteome</keyword>
<gene>
    <name evidence="2" type="ORF">H8L47_09105</name>
</gene>
<feature type="transmembrane region" description="Helical" evidence="1">
    <location>
        <begin position="24"/>
        <end position="43"/>
    </location>
</feature>
<organism evidence="2 3">
    <name type="scientific">Undibacterium umbellatum</name>
    <dbReference type="NCBI Taxonomy" id="2762300"/>
    <lineage>
        <taxon>Bacteria</taxon>
        <taxon>Pseudomonadati</taxon>
        <taxon>Pseudomonadota</taxon>
        <taxon>Betaproteobacteria</taxon>
        <taxon>Burkholderiales</taxon>
        <taxon>Oxalobacteraceae</taxon>
        <taxon>Undibacterium</taxon>
    </lineage>
</organism>
<keyword evidence="1" id="KW-1133">Transmembrane helix</keyword>
<proteinExistence type="predicted"/>
<dbReference type="Proteomes" id="UP000646911">
    <property type="component" value="Unassembled WGS sequence"/>
</dbReference>
<reference evidence="2 3" key="1">
    <citation type="submission" date="2020-08" db="EMBL/GenBank/DDBJ databases">
        <title>Novel species isolated from subtropical streams in China.</title>
        <authorList>
            <person name="Lu H."/>
        </authorList>
    </citation>
    <scope>NUCLEOTIDE SEQUENCE [LARGE SCALE GENOMIC DNA]</scope>
    <source>
        <strain evidence="2 3">NL8W</strain>
    </source>
</reference>
<sequence length="47" mass="5477">MSDLKTSKRRGLVHRVKQLLKRPAIFKAAAFVLNLLSLIFRVIDHFK</sequence>
<keyword evidence="1" id="KW-0472">Membrane</keyword>
<comment type="caution">
    <text evidence="2">The sequence shown here is derived from an EMBL/GenBank/DDBJ whole genome shotgun (WGS) entry which is preliminary data.</text>
</comment>
<evidence type="ECO:0000313" key="3">
    <source>
        <dbReference type="Proteomes" id="UP000646911"/>
    </source>
</evidence>
<protein>
    <submittedName>
        <fullName evidence="2">Uncharacterized protein</fullName>
    </submittedName>
</protein>
<dbReference type="RefSeq" id="WP_186953273.1">
    <property type="nucleotide sequence ID" value="NZ_JACOFX010000003.1"/>
</dbReference>